<dbReference type="EMBL" id="LGAP01000002">
    <property type="protein sequence ID" value="KOF21502.1"/>
    <property type="molecule type" value="Genomic_DNA"/>
</dbReference>
<evidence type="ECO:0000313" key="2">
    <source>
        <dbReference type="Proteomes" id="UP000037425"/>
    </source>
</evidence>
<comment type="caution">
    <text evidence="1">The sequence shown here is derived from an EMBL/GenBank/DDBJ whole genome shotgun (WGS) entry which is preliminary data.</text>
</comment>
<sequence length="382" mass="42733">MKVAASAAVTQYFTSIHSALAGLELFLGDRNSPLYRNTVVGEVIVPYLARLKASIACWENRIGFVDQFRISRAESGFPVFQNVLELENDRQAAAKRLADIPSADALREEMADFILRQKAFPEALQSRMAERLYLEQIGKGEIFSPFILPETIRVAVNPKTMRPYYVVSWGAFDGTQTLPMVYMATIEDSSEKIVEMLVTEDGKLNPQVEIPLPVGGLLNPELASRFDDFASKNSAYSLTPVTIATNMDKDFPELHPKQLRRIVLGPFYSAGITENNARINEILSKVRKPENAWLLTWTVQEVFSKAERAAKRGFWSTTPAQEEFHIDTDNLEATRMGVSSYEKHALVPHDAYQALYASGEATEVFGDYKVHVISGNQVVSEV</sequence>
<proteinExistence type="predicted"/>
<accession>A0A0L8C3H9</accession>
<dbReference type="PATRIC" id="fig|106592.7.peg.3200"/>
<dbReference type="OrthoDB" id="6140227at2"/>
<name>A0A0L8C3H9_ENSAD</name>
<gene>
    <name evidence="1" type="ORF">AC244_07740</name>
</gene>
<dbReference type="RefSeq" id="WP_053248428.1">
    <property type="nucleotide sequence ID" value="NZ_LGAP01000002.1"/>
</dbReference>
<dbReference type="Proteomes" id="UP000037425">
    <property type="component" value="Unassembled WGS sequence"/>
</dbReference>
<protein>
    <submittedName>
        <fullName evidence="1">Uncharacterized protein</fullName>
    </submittedName>
</protein>
<evidence type="ECO:0000313" key="1">
    <source>
        <dbReference type="EMBL" id="KOF21502.1"/>
    </source>
</evidence>
<organism evidence="1 2">
    <name type="scientific">Ensifer adhaerens</name>
    <name type="common">Sinorhizobium morelense</name>
    <dbReference type="NCBI Taxonomy" id="106592"/>
    <lineage>
        <taxon>Bacteria</taxon>
        <taxon>Pseudomonadati</taxon>
        <taxon>Pseudomonadota</taxon>
        <taxon>Alphaproteobacteria</taxon>
        <taxon>Hyphomicrobiales</taxon>
        <taxon>Rhizobiaceae</taxon>
        <taxon>Sinorhizobium/Ensifer group</taxon>
        <taxon>Ensifer</taxon>
    </lineage>
</organism>
<dbReference type="AlphaFoldDB" id="A0A0L8C3H9"/>
<reference evidence="2" key="1">
    <citation type="submission" date="2015-07" db="EMBL/GenBank/DDBJ databases">
        <title>Whole genome sequence of an Ensifer adhaerens strain isolated from a cave pool in the Wind Cave National Park.</title>
        <authorList>
            <person name="Eng W.W.H."/>
            <person name="Gan H.M."/>
            <person name="Barton H.A."/>
            <person name="Savka M.A."/>
        </authorList>
    </citation>
    <scope>NUCLEOTIDE SEQUENCE [LARGE SCALE GENOMIC DNA]</scope>
    <source>
        <strain evidence="2">SD006</strain>
    </source>
</reference>